<protein>
    <submittedName>
        <fullName evidence="1">Uncharacterized protein</fullName>
    </submittedName>
</protein>
<accession>A0A0A8YPD7</accession>
<dbReference type="AlphaFoldDB" id="A0A0A8YPD7"/>
<evidence type="ECO:0000313" key="1">
    <source>
        <dbReference type="EMBL" id="JAD24587.1"/>
    </source>
</evidence>
<reference evidence="1" key="2">
    <citation type="journal article" date="2015" name="Data Brief">
        <title>Shoot transcriptome of the giant reed, Arundo donax.</title>
        <authorList>
            <person name="Barrero R.A."/>
            <person name="Guerrero F.D."/>
            <person name="Moolhuijzen P."/>
            <person name="Goolsby J.A."/>
            <person name="Tidwell J."/>
            <person name="Bellgard S.E."/>
            <person name="Bellgard M.I."/>
        </authorList>
    </citation>
    <scope>NUCLEOTIDE SEQUENCE</scope>
    <source>
        <tissue evidence="1">Shoot tissue taken approximately 20 cm above the soil surface</tissue>
    </source>
</reference>
<proteinExistence type="predicted"/>
<dbReference type="EMBL" id="GBRH01273308">
    <property type="protein sequence ID" value="JAD24587.1"/>
    <property type="molecule type" value="Transcribed_RNA"/>
</dbReference>
<sequence>MAPTAVHFPSLCSQFVPKFWCCLTSCPCFVSYTAALIKGNLT</sequence>
<organism evidence="1">
    <name type="scientific">Arundo donax</name>
    <name type="common">Giant reed</name>
    <name type="synonym">Donax arundinaceus</name>
    <dbReference type="NCBI Taxonomy" id="35708"/>
    <lineage>
        <taxon>Eukaryota</taxon>
        <taxon>Viridiplantae</taxon>
        <taxon>Streptophyta</taxon>
        <taxon>Embryophyta</taxon>
        <taxon>Tracheophyta</taxon>
        <taxon>Spermatophyta</taxon>
        <taxon>Magnoliopsida</taxon>
        <taxon>Liliopsida</taxon>
        <taxon>Poales</taxon>
        <taxon>Poaceae</taxon>
        <taxon>PACMAD clade</taxon>
        <taxon>Arundinoideae</taxon>
        <taxon>Arundineae</taxon>
        <taxon>Arundo</taxon>
    </lineage>
</organism>
<name>A0A0A8YPD7_ARUDO</name>
<reference evidence="1" key="1">
    <citation type="submission" date="2014-09" db="EMBL/GenBank/DDBJ databases">
        <authorList>
            <person name="Magalhaes I.L.F."/>
            <person name="Oliveira U."/>
            <person name="Santos F.R."/>
            <person name="Vidigal T.H.D.A."/>
            <person name="Brescovit A.D."/>
            <person name="Santos A.J."/>
        </authorList>
    </citation>
    <scope>NUCLEOTIDE SEQUENCE</scope>
    <source>
        <tissue evidence="1">Shoot tissue taken approximately 20 cm above the soil surface</tissue>
    </source>
</reference>